<reference evidence="3" key="1">
    <citation type="journal article" date="2018" name="Nat. Microbiol.">
        <title>Leveraging single-cell genomics to expand the fungal tree of life.</title>
        <authorList>
            <person name="Ahrendt S.R."/>
            <person name="Quandt C.A."/>
            <person name="Ciobanu D."/>
            <person name="Clum A."/>
            <person name="Salamov A."/>
            <person name="Andreopoulos B."/>
            <person name="Cheng J.F."/>
            <person name="Woyke T."/>
            <person name="Pelin A."/>
            <person name="Henrissat B."/>
            <person name="Reynolds N.K."/>
            <person name="Benny G.L."/>
            <person name="Smith M.E."/>
            <person name="James T.Y."/>
            <person name="Grigoriev I.V."/>
        </authorList>
    </citation>
    <scope>NUCLEOTIDE SEQUENCE [LARGE SCALE GENOMIC DNA]</scope>
    <source>
        <strain evidence="3">RSA 468</strain>
    </source>
</reference>
<evidence type="ECO:0000313" key="2">
    <source>
        <dbReference type="EMBL" id="RKP34933.1"/>
    </source>
</evidence>
<protein>
    <submittedName>
        <fullName evidence="2">Uncharacterized protein</fullName>
    </submittedName>
</protein>
<feature type="signal peptide" evidence="1">
    <location>
        <begin position="1"/>
        <end position="20"/>
    </location>
</feature>
<accession>A0A4P9ZNR2</accession>
<dbReference type="AlphaFoldDB" id="A0A4P9ZNR2"/>
<feature type="chain" id="PRO_5020968020" evidence="1">
    <location>
        <begin position="21"/>
        <end position="168"/>
    </location>
</feature>
<evidence type="ECO:0000313" key="3">
    <source>
        <dbReference type="Proteomes" id="UP000268162"/>
    </source>
</evidence>
<sequence length="168" mass="18469">MQFRYLVPATLLVLATITLASQQLTWDYGSALPPPNPVGGTTTHPPVPNEGRRYSVPLRKNSDLLSLTQPSHLMDTKGKFDDNMVTTEAETLRAELNQLMLAHSENAKATKTGSMARGYTDTGTMARYAALNKVPRQPFSRSASVPAIYPHASTVSGKIKDYENMFKQ</sequence>
<name>A0A4P9ZNR2_9FUNG</name>
<organism evidence="2 3">
    <name type="scientific">Dimargaris cristalligena</name>
    <dbReference type="NCBI Taxonomy" id="215637"/>
    <lineage>
        <taxon>Eukaryota</taxon>
        <taxon>Fungi</taxon>
        <taxon>Fungi incertae sedis</taxon>
        <taxon>Zoopagomycota</taxon>
        <taxon>Kickxellomycotina</taxon>
        <taxon>Dimargaritomycetes</taxon>
        <taxon>Dimargaritales</taxon>
        <taxon>Dimargaritaceae</taxon>
        <taxon>Dimargaris</taxon>
    </lineage>
</organism>
<keyword evidence="1" id="KW-0732">Signal</keyword>
<dbReference type="EMBL" id="ML003018">
    <property type="protein sequence ID" value="RKP34933.1"/>
    <property type="molecule type" value="Genomic_DNA"/>
</dbReference>
<proteinExistence type="predicted"/>
<evidence type="ECO:0000256" key="1">
    <source>
        <dbReference type="SAM" id="SignalP"/>
    </source>
</evidence>
<keyword evidence="3" id="KW-1185">Reference proteome</keyword>
<gene>
    <name evidence="2" type="ORF">BJ085DRAFT_27822</name>
</gene>
<dbReference type="Proteomes" id="UP000268162">
    <property type="component" value="Unassembled WGS sequence"/>
</dbReference>